<keyword evidence="3" id="KW-1185">Reference proteome</keyword>
<feature type="region of interest" description="Disordered" evidence="1">
    <location>
        <begin position="228"/>
        <end position="257"/>
    </location>
</feature>
<feature type="region of interest" description="Disordered" evidence="1">
    <location>
        <begin position="437"/>
        <end position="480"/>
    </location>
</feature>
<organism evidence="2 3">
    <name type="scientific">Chaetoceros tenuissimus</name>
    <dbReference type="NCBI Taxonomy" id="426638"/>
    <lineage>
        <taxon>Eukaryota</taxon>
        <taxon>Sar</taxon>
        <taxon>Stramenopiles</taxon>
        <taxon>Ochrophyta</taxon>
        <taxon>Bacillariophyta</taxon>
        <taxon>Coscinodiscophyceae</taxon>
        <taxon>Chaetocerotophycidae</taxon>
        <taxon>Chaetocerotales</taxon>
        <taxon>Chaetocerotaceae</taxon>
        <taxon>Chaetoceros</taxon>
    </lineage>
</organism>
<feature type="region of interest" description="Disordered" evidence="1">
    <location>
        <begin position="17"/>
        <end position="89"/>
    </location>
</feature>
<feature type="compositionally biased region" description="Low complexity" evidence="1">
    <location>
        <begin position="321"/>
        <end position="334"/>
    </location>
</feature>
<feature type="compositionally biased region" description="Basic and acidic residues" evidence="1">
    <location>
        <begin position="393"/>
        <end position="408"/>
    </location>
</feature>
<feature type="region of interest" description="Disordered" evidence="1">
    <location>
        <begin position="110"/>
        <end position="141"/>
    </location>
</feature>
<feature type="compositionally biased region" description="Polar residues" evidence="1">
    <location>
        <begin position="17"/>
        <end position="36"/>
    </location>
</feature>
<evidence type="ECO:0000313" key="2">
    <source>
        <dbReference type="EMBL" id="GFH46711.1"/>
    </source>
</evidence>
<sequence length="480" mass="53121">MTTPLHYIFQAAMGQCSTLPTENNGKQEATPTQMTPSSHSSRRSYRQQREERDTYGRDVDEGRRQSDGDVVMGDAYASPRSASRRDVDHMMNVAKDANAKYDKFMEDATSHSYHSARSSRSSANRPSSRSRAREAFVPLPSPPEGSVLTKCYRLNLDVGPATLSPTHDSLGPFDYRVPPHLKDTTNKTSRGFPAILSQMSDESVEKSDTQIAIDTALIFRGIKVDSKGNITGRNDRASRSRRSQNTSKTAENSRQSAKIGKANDLVDEMVAGNGKENDGEKPNMIAVYPVGEYDDMKQLVRDGAKKLREAESKGDEWIMSLNRSRGSTNSTNSLRLEKMDFPTSPSSSSSRRRMSSSPYQDASTTPSSSSSSRRSRSRGRITNGSVPPKLKSHPRDRPSSRRMDRDQKCSNSLFGGGQGSDWSDALNFNSLWTCGAVGNTVSPSNHDSPATARSPRYERRNESSTRYSRVASERDAPLMR</sequence>
<feature type="region of interest" description="Disordered" evidence="1">
    <location>
        <begin position="321"/>
        <end position="416"/>
    </location>
</feature>
<dbReference type="EMBL" id="BLLK01000022">
    <property type="protein sequence ID" value="GFH46711.1"/>
    <property type="molecule type" value="Genomic_DNA"/>
</dbReference>
<evidence type="ECO:0000256" key="1">
    <source>
        <dbReference type="SAM" id="MobiDB-lite"/>
    </source>
</evidence>
<feature type="compositionally biased region" description="Polar residues" evidence="1">
    <location>
        <begin position="439"/>
        <end position="448"/>
    </location>
</feature>
<name>A0AAD3H1C7_9STRA</name>
<proteinExistence type="predicted"/>
<feature type="compositionally biased region" description="Basic and acidic residues" evidence="1">
    <location>
        <begin position="47"/>
        <end position="67"/>
    </location>
</feature>
<evidence type="ECO:0000313" key="3">
    <source>
        <dbReference type="Proteomes" id="UP001054902"/>
    </source>
</evidence>
<protein>
    <submittedName>
        <fullName evidence="2">Uncharacterized protein</fullName>
    </submittedName>
</protein>
<feature type="compositionally biased region" description="Polar residues" evidence="1">
    <location>
        <begin position="243"/>
        <end position="256"/>
    </location>
</feature>
<feature type="compositionally biased region" description="Basic and acidic residues" evidence="1">
    <location>
        <begin position="471"/>
        <end position="480"/>
    </location>
</feature>
<reference evidence="2 3" key="1">
    <citation type="journal article" date="2021" name="Sci. Rep.">
        <title>The genome of the diatom Chaetoceros tenuissimus carries an ancient integrated fragment of an extant virus.</title>
        <authorList>
            <person name="Hongo Y."/>
            <person name="Kimura K."/>
            <person name="Takaki Y."/>
            <person name="Yoshida Y."/>
            <person name="Baba S."/>
            <person name="Kobayashi G."/>
            <person name="Nagasaki K."/>
            <person name="Hano T."/>
            <person name="Tomaru Y."/>
        </authorList>
    </citation>
    <scope>NUCLEOTIDE SEQUENCE [LARGE SCALE GENOMIC DNA]</scope>
    <source>
        <strain evidence="2 3">NIES-3715</strain>
    </source>
</reference>
<accession>A0AAD3H1C7</accession>
<dbReference type="AlphaFoldDB" id="A0AAD3H1C7"/>
<comment type="caution">
    <text evidence="2">The sequence shown here is derived from an EMBL/GenBank/DDBJ whole genome shotgun (WGS) entry which is preliminary data.</text>
</comment>
<dbReference type="Proteomes" id="UP001054902">
    <property type="component" value="Unassembled WGS sequence"/>
</dbReference>
<feature type="compositionally biased region" description="Low complexity" evidence="1">
    <location>
        <begin position="110"/>
        <end position="129"/>
    </location>
</feature>
<gene>
    <name evidence="2" type="ORF">CTEN210_03185</name>
</gene>